<evidence type="ECO:0000313" key="2">
    <source>
        <dbReference type="EMBL" id="CAD9271140.1"/>
    </source>
</evidence>
<name>A0A7S1UM29_9STRA</name>
<organism evidence="2">
    <name type="scientific">Grammatophora oceanica</name>
    <dbReference type="NCBI Taxonomy" id="210454"/>
    <lineage>
        <taxon>Eukaryota</taxon>
        <taxon>Sar</taxon>
        <taxon>Stramenopiles</taxon>
        <taxon>Ochrophyta</taxon>
        <taxon>Bacillariophyta</taxon>
        <taxon>Fragilariophyceae</taxon>
        <taxon>Fragilariophycidae</taxon>
        <taxon>Rhabdonematales</taxon>
        <taxon>Grammatophoraceae</taxon>
        <taxon>Grammatophora</taxon>
    </lineage>
</organism>
<feature type="region of interest" description="Disordered" evidence="1">
    <location>
        <begin position="107"/>
        <end position="135"/>
    </location>
</feature>
<proteinExistence type="predicted"/>
<dbReference type="AlphaFoldDB" id="A0A7S1UM29"/>
<sequence>MNCVDFGSLFNSDYKAQEEDNIIKPSDPADTTTAPSLAYSGLLANEAFKQAGNDLDNIECDMCVGSNPEVAVSRTTEEVIVTSKNTDEEKAATMDENLNSLALQDDTAASSGDAAVAAATQDIQEQSKSTTPELV</sequence>
<reference evidence="2" key="1">
    <citation type="submission" date="2021-01" db="EMBL/GenBank/DDBJ databases">
        <authorList>
            <person name="Corre E."/>
            <person name="Pelletier E."/>
            <person name="Niang G."/>
            <person name="Scheremetjew M."/>
            <person name="Finn R."/>
            <person name="Kale V."/>
            <person name="Holt S."/>
            <person name="Cochrane G."/>
            <person name="Meng A."/>
            <person name="Brown T."/>
            <person name="Cohen L."/>
        </authorList>
    </citation>
    <scope>NUCLEOTIDE SEQUENCE</scope>
    <source>
        <strain evidence="2">CCMP 410</strain>
    </source>
</reference>
<protein>
    <submittedName>
        <fullName evidence="2">Uncharacterized protein</fullName>
    </submittedName>
</protein>
<accession>A0A7S1UM29</accession>
<evidence type="ECO:0000256" key="1">
    <source>
        <dbReference type="SAM" id="MobiDB-lite"/>
    </source>
</evidence>
<feature type="compositionally biased region" description="Low complexity" evidence="1">
    <location>
        <begin position="107"/>
        <end position="122"/>
    </location>
</feature>
<gene>
    <name evidence="2" type="ORF">GOCE00092_LOCUS45</name>
</gene>
<feature type="compositionally biased region" description="Polar residues" evidence="1">
    <location>
        <begin position="123"/>
        <end position="135"/>
    </location>
</feature>
<dbReference type="EMBL" id="HBGK01000089">
    <property type="protein sequence ID" value="CAD9271140.1"/>
    <property type="molecule type" value="Transcribed_RNA"/>
</dbReference>